<dbReference type="AlphaFoldDB" id="A0AAN6Y388"/>
<feature type="region of interest" description="Disordered" evidence="3">
    <location>
        <begin position="61"/>
        <end position="95"/>
    </location>
</feature>
<evidence type="ECO:0008006" key="6">
    <source>
        <dbReference type="Google" id="ProtNLM"/>
    </source>
</evidence>
<dbReference type="EMBL" id="MU858140">
    <property type="protein sequence ID" value="KAK4211819.1"/>
    <property type="molecule type" value="Genomic_DNA"/>
</dbReference>
<evidence type="ECO:0000256" key="2">
    <source>
        <dbReference type="ARBA" id="ARBA00008837"/>
    </source>
</evidence>
<dbReference type="InterPro" id="IPR027417">
    <property type="entry name" value="P-loop_NTPase"/>
</dbReference>
<dbReference type="PANTHER" id="PTHR16184">
    <property type="entry name" value="ELONGATOR COMPLEX PROTEIN 6"/>
    <property type="match status" value="1"/>
</dbReference>
<comment type="caution">
    <text evidence="4">The sequence shown here is derived from an EMBL/GenBank/DDBJ whole genome shotgun (WGS) entry which is preliminary data.</text>
</comment>
<comment type="pathway">
    <text evidence="1">tRNA modification; 5-methoxycarbonylmethyl-2-thiouridine-tRNA biosynthesis.</text>
</comment>
<dbReference type="Proteomes" id="UP001301769">
    <property type="component" value="Unassembled WGS sequence"/>
</dbReference>
<feature type="region of interest" description="Disordered" evidence="3">
    <location>
        <begin position="194"/>
        <end position="272"/>
    </location>
</feature>
<accession>A0AAN6Y388</accession>
<keyword evidence="5" id="KW-1185">Reference proteome</keyword>
<evidence type="ECO:0000313" key="4">
    <source>
        <dbReference type="EMBL" id="KAK4211819.1"/>
    </source>
</evidence>
<evidence type="ECO:0000256" key="1">
    <source>
        <dbReference type="ARBA" id="ARBA00005043"/>
    </source>
</evidence>
<dbReference type="GO" id="GO:0002098">
    <property type="term" value="P:tRNA wobble uridine modification"/>
    <property type="evidence" value="ECO:0007669"/>
    <property type="project" value="InterPro"/>
</dbReference>
<feature type="compositionally biased region" description="Low complexity" evidence="3">
    <location>
        <begin position="240"/>
        <end position="269"/>
    </location>
</feature>
<evidence type="ECO:0000256" key="3">
    <source>
        <dbReference type="SAM" id="MobiDB-lite"/>
    </source>
</evidence>
<feature type="compositionally biased region" description="Low complexity" evidence="3">
    <location>
        <begin position="61"/>
        <end position="78"/>
    </location>
</feature>
<dbReference type="InterPro" id="IPR018627">
    <property type="entry name" value="ELP6"/>
</dbReference>
<proteinExistence type="inferred from homology"/>
<reference evidence="4" key="2">
    <citation type="submission" date="2023-05" db="EMBL/GenBank/DDBJ databases">
        <authorList>
            <consortium name="Lawrence Berkeley National Laboratory"/>
            <person name="Steindorff A."/>
            <person name="Hensen N."/>
            <person name="Bonometti L."/>
            <person name="Westerberg I."/>
            <person name="Brannstrom I.O."/>
            <person name="Guillou S."/>
            <person name="Cros-Aarteil S."/>
            <person name="Calhoun S."/>
            <person name="Haridas S."/>
            <person name="Kuo A."/>
            <person name="Mondo S."/>
            <person name="Pangilinan J."/>
            <person name="Riley R."/>
            <person name="Labutti K."/>
            <person name="Andreopoulos B."/>
            <person name="Lipzen A."/>
            <person name="Chen C."/>
            <person name="Yanf M."/>
            <person name="Daum C."/>
            <person name="Ng V."/>
            <person name="Clum A."/>
            <person name="Ohm R."/>
            <person name="Martin F."/>
            <person name="Silar P."/>
            <person name="Natvig D."/>
            <person name="Lalanne C."/>
            <person name="Gautier V."/>
            <person name="Ament-Velasquez S.L."/>
            <person name="Kruys A."/>
            <person name="Hutchinson M.I."/>
            <person name="Powell A.J."/>
            <person name="Barry K."/>
            <person name="Miller A.N."/>
            <person name="Grigoriev I.V."/>
            <person name="Debuchy R."/>
            <person name="Gladieux P."/>
            <person name="Thoren M.H."/>
            <person name="Johannesson H."/>
        </authorList>
    </citation>
    <scope>NUCLEOTIDE SEQUENCE</scope>
    <source>
        <strain evidence="4">PSN293</strain>
    </source>
</reference>
<name>A0AAN6Y388_9PEZI</name>
<dbReference type="CDD" id="cd19495">
    <property type="entry name" value="Elp6"/>
    <property type="match status" value="1"/>
</dbReference>
<evidence type="ECO:0000313" key="5">
    <source>
        <dbReference type="Proteomes" id="UP001301769"/>
    </source>
</evidence>
<feature type="compositionally biased region" description="Pro residues" evidence="3">
    <location>
        <begin position="200"/>
        <end position="210"/>
    </location>
</feature>
<dbReference type="GO" id="GO:0033588">
    <property type="term" value="C:elongator holoenzyme complex"/>
    <property type="evidence" value="ECO:0007669"/>
    <property type="project" value="InterPro"/>
</dbReference>
<organism evidence="4 5">
    <name type="scientific">Rhypophila decipiens</name>
    <dbReference type="NCBI Taxonomy" id="261697"/>
    <lineage>
        <taxon>Eukaryota</taxon>
        <taxon>Fungi</taxon>
        <taxon>Dikarya</taxon>
        <taxon>Ascomycota</taxon>
        <taxon>Pezizomycotina</taxon>
        <taxon>Sordariomycetes</taxon>
        <taxon>Sordariomycetidae</taxon>
        <taxon>Sordariales</taxon>
        <taxon>Naviculisporaceae</taxon>
        <taxon>Rhypophila</taxon>
    </lineage>
</organism>
<sequence length="430" mass="45049">MASSSRIIPHLLDPYLRPTETTTSDEAEPHLSIATSVLGASTNWLILRYLYAFLKQQQQQQQQQPPTQQQQQQQQQQQRESESPAGGSEEDEPTTTNVILVSFLRDYSFWKENAGRIGLDLDSLARAGRFGFVDGLGVDLFHYSPPPFSEGGPSVGNNNSSIRGSLPVVTGGTAGGPGVGVGVGRVPGVQLLPSRGLNPIAPPGRQPPPGAIRGGGAPATPRGPAPVLGGGDGGRIPPFTTTTGAAASQKSSTAQAASKTSSSSSSSSSVLTNPTISHLRQVMSDAIQKITSQKKKSKLVLVIDQLDFLLAAAAGGGDISTLSVRDLLLDLRETADTTILTFSADQPLIDEQTTTLEKEHANFVLSLLHEASLVLSLRLLDTGVAKDVSGVLRITAGGGGGGGTSAAVEENEYLYHVRGDGSVRVFERGQ</sequence>
<reference evidence="4" key="1">
    <citation type="journal article" date="2023" name="Mol. Phylogenet. Evol.">
        <title>Genome-scale phylogeny and comparative genomics of the fungal order Sordariales.</title>
        <authorList>
            <person name="Hensen N."/>
            <person name="Bonometti L."/>
            <person name="Westerberg I."/>
            <person name="Brannstrom I.O."/>
            <person name="Guillou S."/>
            <person name="Cros-Aarteil S."/>
            <person name="Calhoun S."/>
            <person name="Haridas S."/>
            <person name="Kuo A."/>
            <person name="Mondo S."/>
            <person name="Pangilinan J."/>
            <person name="Riley R."/>
            <person name="LaButti K."/>
            <person name="Andreopoulos B."/>
            <person name="Lipzen A."/>
            <person name="Chen C."/>
            <person name="Yan M."/>
            <person name="Daum C."/>
            <person name="Ng V."/>
            <person name="Clum A."/>
            <person name="Steindorff A."/>
            <person name="Ohm R.A."/>
            <person name="Martin F."/>
            <person name="Silar P."/>
            <person name="Natvig D.O."/>
            <person name="Lalanne C."/>
            <person name="Gautier V."/>
            <person name="Ament-Velasquez S.L."/>
            <person name="Kruys A."/>
            <person name="Hutchinson M.I."/>
            <person name="Powell A.J."/>
            <person name="Barry K."/>
            <person name="Miller A.N."/>
            <person name="Grigoriev I.V."/>
            <person name="Debuchy R."/>
            <person name="Gladieux P."/>
            <person name="Hiltunen Thoren M."/>
            <person name="Johannesson H."/>
        </authorList>
    </citation>
    <scope>NUCLEOTIDE SEQUENCE</scope>
    <source>
        <strain evidence="4">PSN293</strain>
    </source>
</reference>
<dbReference type="Gene3D" id="3.40.50.300">
    <property type="entry name" value="P-loop containing nucleotide triphosphate hydrolases"/>
    <property type="match status" value="2"/>
</dbReference>
<dbReference type="PANTHER" id="PTHR16184:SF6">
    <property type="entry name" value="ELONGATOR COMPLEX PROTEIN 6"/>
    <property type="match status" value="1"/>
</dbReference>
<protein>
    <recommendedName>
        <fullName evidence="6">Elongator complex protein 6</fullName>
    </recommendedName>
</protein>
<comment type="similarity">
    <text evidence="2">Belongs to the ELP6 family.</text>
</comment>
<gene>
    <name evidence="4" type="ORF">QBC37DRAFT_426149</name>
</gene>